<feature type="region of interest" description="Disordered" evidence="1">
    <location>
        <begin position="215"/>
        <end position="239"/>
    </location>
</feature>
<reference evidence="2 3" key="1">
    <citation type="journal article" date="2006" name="Science">
        <title>Phytophthora genome sequences uncover evolutionary origins and mechanisms of pathogenesis.</title>
        <authorList>
            <person name="Tyler B.M."/>
            <person name="Tripathy S."/>
            <person name="Zhang X."/>
            <person name="Dehal P."/>
            <person name="Jiang R.H."/>
            <person name="Aerts A."/>
            <person name="Arredondo F.D."/>
            <person name="Baxter L."/>
            <person name="Bensasson D."/>
            <person name="Beynon J.L."/>
            <person name="Chapman J."/>
            <person name="Damasceno C.M."/>
            <person name="Dorrance A.E."/>
            <person name="Dou D."/>
            <person name="Dickerman A.W."/>
            <person name="Dubchak I.L."/>
            <person name="Garbelotto M."/>
            <person name="Gijzen M."/>
            <person name="Gordon S.G."/>
            <person name="Govers F."/>
            <person name="Grunwald N.J."/>
            <person name="Huang W."/>
            <person name="Ivors K.L."/>
            <person name="Jones R.W."/>
            <person name="Kamoun S."/>
            <person name="Krampis K."/>
            <person name="Lamour K.H."/>
            <person name="Lee M.K."/>
            <person name="McDonald W.H."/>
            <person name="Medina M."/>
            <person name="Meijer H.J."/>
            <person name="Nordberg E.K."/>
            <person name="Maclean D.J."/>
            <person name="Ospina-Giraldo M.D."/>
            <person name="Morris P.F."/>
            <person name="Phuntumart V."/>
            <person name="Putnam N.H."/>
            <person name="Rash S."/>
            <person name="Rose J.K."/>
            <person name="Sakihama Y."/>
            <person name="Salamov A.A."/>
            <person name="Savidor A."/>
            <person name="Scheuring C.F."/>
            <person name="Smith B.M."/>
            <person name="Sobral B.W."/>
            <person name="Terry A."/>
            <person name="Torto-Alalibo T.A."/>
            <person name="Win J."/>
            <person name="Xu Z."/>
            <person name="Zhang H."/>
            <person name="Grigoriev I.V."/>
            <person name="Rokhsar D.S."/>
            <person name="Boore J.L."/>
        </authorList>
    </citation>
    <scope>NUCLEOTIDE SEQUENCE [LARGE SCALE GENOMIC DNA]</scope>
    <source>
        <strain evidence="2 3">P6497</strain>
    </source>
</reference>
<protein>
    <submittedName>
        <fullName evidence="2">Uncharacterized protein</fullName>
    </submittedName>
</protein>
<feature type="compositionally biased region" description="Low complexity" evidence="1">
    <location>
        <begin position="269"/>
        <end position="280"/>
    </location>
</feature>
<dbReference type="GeneID" id="20654804"/>
<sequence length="440" mass="48017">MVTDWRAEYAKAAALQADEGASAAASSAQQQQQKTAENGVLAFVDLLLTEEGGEWWTKLQRQAKRAAKQSDGLEVEPLQEEDKKQLTALKKRLTKVGSELLVKVPELNASKDAPRSAKVRVLQLQLVCRMLCYGTLTKKKKQEKKTMKKEIRGLLDRVALLLDAANPPSLADEDADERSPFQEFLQQQLAPRLKLLLPELMQYLLKVYELEEEEEVKDDQETDAASAMLPPPPIEIPASGTSILSALRQERPAKRPLPDATGLFKEVQLPQQLQRQQSQSRPRKSRRVALDFAGAASLEKARLALSARKPGDSDLLRRAAITSSAKGPTAPLLHRAISERSHFIGSQAGVRSSPGAAAQSTGTAAAGRTQSPPLRRAATTSSVVMRTPDRPKRSAARTTRRVLVEASPPLRRPSGSGAAAPRLLQPKASRTGSTPPPLFR</sequence>
<feature type="region of interest" description="Disordered" evidence="1">
    <location>
        <begin position="269"/>
        <end position="288"/>
    </location>
</feature>
<gene>
    <name evidence="2" type="ORF">PHYSODRAFT_476855</name>
</gene>
<dbReference type="OMA" id="VMRTPDR"/>
<dbReference type="EMBL" id="JH159151">
    <property type="protein sequence ID" value="EGZ29797.1"/>
    <property type="molecule type" value="Genomic_DNA"/>
</dbReference>
<dbReference type="Proteomes" id="UP000002640">
    <property type="component" value="Unassembled WGS sequence"/>
</dbReference>
<proteinExistence type="predicted"/>
<evidence type="ECO:0000256" key="1">
    <source>
        <dbReference type="SAM" id="MobiDB-lite"/>
    </source>
</evidence>
<feature type="compositionally biased region" description="Low complexity" evidence="1">
    <location>
        <begin position="352"/>
        <end position="369"/>
    </location>
</feature>
<dbReference type="InParanoid" id="G4YL42"/>
<feature type="region of interest" description="Disordered" evidence="1">
    <location>
        <begin position="347"/>
        <end position="440"/>
    </location>
</feature>
<evidence type="ECO:0000313" key="3">
    <source>
        <dbReference type="Proteomes" id="UP000002640"/>
    </source>
</evidence>
<accession>G4YL42</accession>
<dbReference type="RefSeq" id="XP_009517072.1">
    <property type="nucleotide sequence ID" value="XM_009518777.1"/>
</dbReference>
<organism evidence="2 3">
    <name type="scientific">Phytophthora sojae (strain P6497)</name>
    <name type="common">Soybean stem and root rot agent</name>
    <name type="synonym">Phytophthora megasperma f. sp. glycines</name>
    <dbReference type="NCBI Taxonomy" id="1094619"/>
    <lineage>
        <taxon>Eukaryota</taxon>
        <taxon>Sar</taxon>
        <taxon>Stramenopiles</taxon>
        <taxon>Oomycota</taxon>
        <taxon>Peronosporomycetes</taxon>
        <taxon>Peronosporales</taxon>
        <taxon>Peronosporaceae</taxon>
        <taxon>Phytophthora</taxon>
    </lineage>
</organism>
<dbReference type="AlphaFoldDB" id="G4YL42"/>
<evidence type="ECO:0000313" key="2">
    <source>
        <dbReference type="EMBL" id="EGZ29797.1"/>
    </source>
</evidence>
<dbReference type="KEGG" id="psoj:PHYSODRAFT_476855"/>
<name>G4YL42_PHYSP</name>
<keyword evidence="3" id="KW-1185">Reference proteome</keyword>